<evidence type="ECO:0000313" key="5">
    <source>
        <dbReference type="Proteomes" id="UP000241540"/>
    </source>
</evidence>
<protein>
    <recommendedName>
        <fullName evidence="1">UPF0637 protein BUZ51_07965</fullName>
    </recommendedName>
</protein>
<dbReference type="Proteomes" id="UP000509636">
    <property type="component" value="Chromosome"/>
</dbReference>
<accession>A0A657ZQG0</accession>
<dbReference type="Proteomes" id="UP000241540">
    <property type="component" value="Unassembled WGS sequence"/>
</dbReference>
<keyword evidence="7" id="KW-1185">Reference proteome</keyword>
<proteinExistence type="inferred from homology"/>
<evidence type="ECO:0000313" key="4">
    <source>
        <dbReference type="EMBL" id="QKQ29200.1"/>
    </source>
</evidence>
<evidence type="ECO:0000256" key="1">
    <source>
        <dbReference type="HAMAP-Rule" id="MF_01851"/>
    </source>
</evidence>
<reference evidence="4 6" key="3">
    <citation type="submission" date="2019-09" db="EMBL/GenBank/DDBJ databases">
        <title>FDA dAtabase for Regulatory Grade micrObial Sequences (FDA-ARGOS): Supporting development and validation of Infectious Disease Dx tests.</title>
        <authorList>
            <person name="Sciortino C."/>
            <person name="Tallon L."/>
            <person name="Sadzewicz L."/>
            <person name="Vavikolanu K."/>
            <person name="Mehta A."/>
            <person name="Aluvathingal J."/>
            <person name="Nadendla S."/>
            <person name="Nandy P."/>
            <person name="Geyer C."/>
            <person name="Yan Y."/>
            <person name="Sichtig H."/>
        </authorList>
    </citation>
    <scope>NUCLEOTIDE SEQUENCE [LARGE SCALE GENOMIC DNA]</scope>
    <source>
        <strain evidence="4 6">FDAARGOS_661</strain>
    </source>
</reference>
<comment type="similarity">
    <text evidence="1">Belongs to the UPF0637 family.</text>
</comment>
<dbReference type="EMBL" id="CP054550">
    <property type="protein sequence ID" value="QKQ29200.1"/>
    <property type="molecule type" value="Genomic_DNA"/>
</dbReference>
<dbReference type="HAMAP" id="MF_01851">
    <property type="entry name" value="UPF0637"/>
    <property type="match status" value="1"/>
</dbReference>
<dbReference type="InterPro" id="IPR053707">
    <property type="entry name" value="UPF0637_domain_sf"/>
</dbReference>
<evidence type="ECO:0000313" key="6">
    <source>
        <dbReference type="Proteomes" id="UP000509636"/>
    </source>
</evidence>
<dbReference type="PIRSF" id="PIRSF021332">
    <property type="entry name" value="DUF1054"/>
    <property type="match status" value="1"/>
</dbReference>
<organism evidence="4 6">
    <name type="scientific">Staphylococcus hominis</name>
    <dbReference type="NCBI Taxonomy" id="1290"/>
    <lineage>
        <taxon>Bacteria</taxon>
        <taxon>Bacillati</taxon>
        <taxon>Bacillota</taxon>
        <taxon>Bacilli</taxon>
        <taxon>Bacillales</taxon>
        <taxon>Staphylococcaceae</taxon>
        <taxon>Staphylococcus</taxon>
    </lineage>
</organism>
<dbReference type="Gene3D" id="3.30.930.20">
    <property type="entry name" value="Protein of unknown function DUF1054"/>
    <property type="match status" value="1"/>
</dbReference>
<sequence>MTQYTFTPKDFKAFDVEGLDERMEALNKYIRPQLHQLGDYFSEYFTSQTGETFYAHVAKHARRSVNPPIDTWVAFAPNKRGYKMLPHFQIGLFRDQLFIMYGIMHEGKNKEERVKVFDKHFNALKQLPNDYQISLNHMKKDKQYIKDLSDTDLHQAIDRVKNVKKGEFFIARTLAPSDERLKSDETFLAFIKETFDEFLKLYE</sequence>
<reference evidence="3 5" key="1">
    <citation type="journal article" date="2016" name="Front. Microbiol.">
        <title>Comprehensive Phylogenetic Analysis of Bovine Non-aureus Staphylococci Species Based on Whole-Genome Sequencing.</title>
        <authorList>
            <person name="Naushad S."/>
            <person name="Barkema H.W."/>
            <person name="Luby C."/>
            <person name="Condas L.A."/>
            <person name="Nobrega D.B."/>
            <person name="Carson D.A."/>
            <person name="De Buck J."/>
        </authorList>
    </citation>
    <scope>NUCLEOTIDE SEQUENCE [LARGE SCALE GENOMIC DNA]</scope>
    <source>
        <strain evidence="3 5">SNUC 5336</strain>
    </source>
</reference>
<dbReference type="EMBL" id="PZHX01000015">
    <property type="protein sequence ID" value="PTK30237.1"/>
    <property type="molecule type" value="Genomic_DNA"/>
</dbReference>
<evidence type="ECO:0000313" key="7">
    <source>
        <dbReference type="Proteomes" id="UP000665944"/>
    </source>
</evidence>
<reference evidence="3" key="2">
    <citation type="submission" date="2018-03" db="EMBL/GenBank/DDBJ databases">
        <authorList>
            <person name="Naushad S."/>
        </authorList>
    </citation>
    <scope>NUCLEOTIDE SEQUENCE</scope>
    <source>
        <strain evidence="3">SNUC 5336</strain>
    </source>
</reference>
<gene>
    <name evidence="3" type="ORF">BUZ51_07965</name>
    <name evidence="4" type="ORF">FOB69_08765</name>
    <name evidence="2" type="ORF">J7T32_003735</name>
</gene>
<dbReference type="Pfam" id="PF06335">
    <property type="entry name" value="DUF1054"/>
    <property type="match status" value="1"/>
</dbReference>
<dbReference type="Proteomes" id="UP000665944">
    <property type="component" value="Unassembled WGS sequence"/>
</dbReference>
<dbReference type="InterPro" id="IPR009403">
    <property type="entry name" value="UPF0637"/>
</dbReference>
<dbReference type="EMBL" id="JAGHKT020000003">
    <property type="protein sequence ID" value="MCM5671879.1"/>
    <property type="molecule type" value="Genomic_DNA"/>
</dbReference>
<evidence type="ECO:0000313" key="3">
    <source>
        <dbReference type="EMBL" id="PTK30237.1"/>
    </source>
</evidence>
<dbReference type="RefSeq" id="WP_002448079.1">
    <property type="nucleotide sequence ID" value="NZ_CABMJU010000034.1"/>
</dbReference>
<evidence type="ECO:0000313" key="2">
    <source>
        <dbReference type="EMBL" id="MCM5671879.1"/>
    </source>
</evidence>
<dbReference type="SUPFAM" id="SSF142913">
    <property type="entry name" value="YktB/PF0168-like"/>
    <property type="match status" value="1"/>
</dbReference>
<reference evidence="2 7" key="4">
    <citation type="submission" date="2022-06" db="EMBL/GenBank/DDBJ databases">
        <title>Staphylococcus hominis ShoR14 genome sequence.</title>
        <authorList>
            <person name="Yeo C.C."/>
            <person name="Chew C.H."/>
            <person name="Che Hamzah A.M."/>
            <person name="Al-Trad E.I."/>
        </authorList>
    </citation>
    <scope>NUCLEOTIDE SEQUENCE [LARGE SCALE GENOMIC DNA]</scope>
    <source>
        <strain evidence="2 7">ShoR14</strain>
    </source>
</reference>
<name>A0A657ZQG0_STAHO</name>
<dbReference type="AlphaFoldDB" id="A0A657ZQG0"/>